<accession>A0AAV7ZI77</accession>
<dbReference type="Gene3D" id="1.10.4080.10">
    <property type="entry name" value="ADP-ribosylation/Crystallin J1"/>
    <property type="match status" value="1"/>
</dbReference>
<dbReference type="Pfam" id="PF03747">
    <property type="entry name" value="ADP_ribosyl_GH"/>
    <property type="match status" value="1"/>
</dbReference>
<proteinExistence type="predicted"/>
<dbReference type="Proteomes" id="UP001146793">
    <property type="component" value="Unassembled WGS sequence"/>
</dbReference>
<dbReference type="InterPro" id="IPR050792">
    <property type="entry name" value="ADP-ribosylglycohydrolase"/>
</dbReference>
<dbReference type="PANTHER" id="PTHR16222">
    <property type="entry name" value="ADP-RIBOSYLGLYCOHYDROLASE"/>
    <property type="match status" value="1"/>
</dbReference>
<name>A0AAV7ZI77_9EUKA</name>
<comment type="cofactor">
    <cofactor evidence="1">
        <name>Mg(2+)</name>
        <dbReference type="ChEBI" id="CHEBI:18420"/>
    </cofactor>
    <text evidence="1">Binds 2 magnesium ions per subunit.</text>
</comment>
<sequence length="363" mass="40701">MSKKTNIPETAQKVLFAVEEQNLSLLEDLFENVNIFDKSLGAFLGAGIGDSIGSYLEFIGHKPTEEETKKAMEMPGGGHWGVSSGMITDDTELAISLAHGLLNMEEGYDLDPVAFQYAQWIVSKPFDIGLTCWNSFSVGRKDEKPSRDLTERMQYRSEIRERSKANGSLMRTTPIPIYGHKLTVGEVAKLSQEDSALSHINPSCQHSVAAYNIAISYLINNSTDEDRNIKAFNVAKKWINENACEEVKEWMILAEKKTDIPYWPQAGFVKIAFVHSFRHLLLKTSYEDSIYETCFGGGDTDTNAAIVGGMMGAYWGIMKIPKKFISVSLNCVLEKRLKRDEKFNPNQIPDLVLKLLKKAPQEL</sequence>
<dbReference type="InterPro" id="IPR005502">
    <property type="entry name" value="Ribosyl_crysJ1"/>
</dbReference>
<keyword evidence="1" id="KW-0460">Magnesium</keyword>
<dbReference type="AlphaFoldDB" id="A0AAV7ZI77"/>
<evidence type="ECO:0000313" key="2">
    <source>
        <dbReference type="EMBL" id="KAJ3440884.1"/>
    </source>
</evidence>
<dbReference type="PANTHER" id="PTHR16222:SF35">
    <property type="entry name" value="ADP-RIBOSYLGLYCOHYDROLASE"/>
    <property type="match status" value="1"/>
</dbReference>
<dbReference type="SUPFAM" id="SSF101478">
    <property type="entry name" value="ADP-ribosylglycohydrolase"/>
    <property type="match status" value="1"/>
</dbReference>
<evidence type="ECO:0000256" key="1">
    <source>
        <dbReference type="PIRSR" id="PIRSR605502-1"/>
    </source>
</evidence>
<feature type="binding site" evidence="1">
    <location>
        <position position="89"/>
    </location>
    <ligand>
        <name>Mg(2+)</name>
        <dbReference type="ChEBI" id="CHEBI:18420"/>
        <label>1</label>
    </ligand>
</feature>
<feature type="binding site" evidence="1">
    <location>
        <position position="90"/>
    </location>
    <ligand>
        <name>Mg(2+)</name>
        <dbReference type="ChEBI" id="CHEBI:18420"/>
        <label>1</label>
    </ligand>
</feature>
<keyword evidence="1" id="KW-0479">Metal-binding</keyword>
<evidence type="ECO:0000313" key="3">
    <source>
        <dbReference type="Proteomes" id="UP001146793"/>
    </source>
</evidence>
<reference evidence="2" key="1">
    <citation type="submission" date="2022-08" db="EMBL/GenBank/DDBJ databases">
        <title>Novel sulphate-reducing endosymbionts in the free-living metamonad Anaeramoeba.</title>
        <authorList>
            <person name="Jerlstrom-Hultqvist J."/>
            <person name="Cepicka I."/>
            <person name="Gallot-Lavallee L."/>
            <person name="Salas-Leiva D."/>
            <person name="Curtis B.A."/>
            <person name="Zahonova K."/>
            <person name="Pipaliya S."/>
            <person name="Dacks J."/>
            <person name="Roger A.J."/>
        </authorList>
    </citation>
    <scope>NUCLEOTIDE SEQUENCE</scope>
    <source>
        <strain evidence="2">Busselton2</strain>
    </source>
</reference>
<dbReference type="GO" id="GO:0046872">
    <property type="term" value="F:metal ion binding"/>
    <property type="evidence" value="ECO:0007669"/>
    <property type="project" value="UniProtKB-KW"/>
</dbReference>
<gene>
    <name evidence="2" type="ORF">M0812_12882</name>
</gene>
<dbReference type="InterPro" id="IPR036705">
    <property type="entry name" value="Ribosyl_crysJ1_sf"/>
</dbReference>
<feature type="binding site" evidence="1">
    <location>
        <position position="88"/>
    </location>
    <ligand>
        <name>Mg(2+)</name>
        <dbReference type="ChEBI" id="CHEBI:18420"/>
        <label>1</label>
    </ligand>
</feature>
<protein>
    <submittedName>
        <fullName evidence="2">Leucine rich repeat family protein</fullName>
    </submittedName>
</protein>
<feature type="binding site" evidence="1">
    <location>
        <position position="299"/>
    </location>
    <ligand>
        <name>Mg(2+)</name>
        <dbReference type="ChEBI" id="CHEBI:18420"/>
        <label>1</label>
    </ligand>
</feature>
<organism evidence="2 3">
    <name type="scientific">Anaeramoeba flamelloides</name>
    <dbReference type="NCBI Taxonomy" id="1746091"/>
    <lineage>
        <taxon>Eukaryota</taxon>
        <taxon>Metamonada</taxon>
        <taxon>Anaeramoebidae</taxon>
        <taxon>Anaeramoeba</taxon>
    </lineage>
</organism>
<feature type="binding site" evidence="1">
    <location>
        <position position="301"/>
    </location>
    <ligand>
        <name>Mg(2+)</name>
        <dbReference type="ChEBI" id="CHEBI:18420"/>
        <label>1</label>
    </ligand>
</feature>
<comment type="caution">
    <text evidence="2">The sequence shown here is derived from an EMBL/GenBank/DDBJ whole genome shotgun (WGS) entry which is preliminary data.</text>
</comment>
<dbReference type="EMBL" id="JANTQA010000029">
    <property type="protein sequence ID" value="KAJ3440884.1"/>
    <property type="molecule type" value="Genomic_DNA"/>
</dbReference>
<feature type="binding site" evidence="1">
    <location>
        <position position="302"/>
    </location>
    <ligand>
        <name>Mg(2+)</name>
        <dbReference type="ChEBI" id="CHEBI:18420"/>
        <label>2</label>
    </ligand>
</feature>